<dbReference type="PANTHER" id="PTHR35371:SF1">
    <property type="entry name" value="BLR7753 PROTEIN"/>
    <property type="match status" value="1"/>
</dbReference>
<evidence type="ECO:0000256" key="3">
    <source>
        <dbReference type="ARBA" id="ARBA00022989"/>
    </source>
</evidence>
<dbReference type="PANTHER" id="PTHR35371">
    <property type="entry name" value="INNER MEMBRANE PROTEIN"/>
    <property type="match status" value="1"/>
</dbReference>
<reference evidence="6 7" key="1">
    <citation type="submission" date="2014-12" db="EMBL/GenBank/DDBJ databases">
        <title>Draft Genome Sequence of Pseudoalteromonas luteoviolacea HI1.</title>
        <authorList>
            <person name="Asahina A.Y."/>
            <person name="Hadfield M.G."/>
        </authorList>
    </citation>
    <scope>NUCLEOTIDE SEQUENCE [LARGE SCALE GENOMIC DNA]</scope>
    <source>
        <strain evidence="6 7">HI1</strain>
    </source>
</reference>
<keyword evidence="4 5" id="KW-0472">Membrane</keyword>
<dbReference type="InterPro" id="IPR023352">
    <property type="entry name" value="MAPEG-like_dom_sf"/>
</dbReference>
<dbReference type="InterPro" id="IPR001129">
    <property type="entry name" value="Membr-assoc_MAPEG"/>
</dbReference>
<dbReference type="AlphaFoldDB" id="A0A0C1MFM4"/>
<gene>
    <name evidence="6" type="ORF">JF50_20590</name>
</gene>
<proteinExistence type="predicted"/>
<evidence type="ECO:0000256" key="4">
    <source>
        <dbReference type="ARBA" id="ARBA00023136"/>
    </source>
</evidence>
<dbReference type="Proteomes" id="UP000031327">
    <property type="component" value="Unassembled WGS sequence"/>
</dbReference>
<comment type="caution">
    <text evidence="6">The sequence shown here is derived from an EMBL/GenBank/DDBJ whole genome shotgun (WGS) entry which is preliminary data.</text>
</comment>
<evidence type="ECO:0000256" key="5">
    <source>
        <dbReference type="SAM" id="Phobius"/>
    </source>
</evidence>
<keyword evidence="2 5" id="KW-0812">Transmembrane</keyword>
<evidence type="ECO:0000313" key="6">
    <source>
        <dbReference type="EMBL" id="KID55589.1"/>
    </source>
</evidence>
<dbReference type="EMBL" id="JWIC01000008">
    <property type="protein sequence ID" value="KID55589.1"/>
    <property type="molecule type" value="Genomic_DNA"/>
</dbReference>
<feature type="transmembrane region" description="Helical" evidence="5">
    <location>
        <begin position="109"/>
        <end position="126"/>
    </location>
</feature>
<accession>A0A0C1MFM4</accession>
<dbReference type="SUPFAM" id="SSF161084">
    <property type="entry name" value="MAPEG domain-like"/>
    <property type="match status" value="1"/>
</dbReference>
<protein>
    <submittedName>
        <fullName evidence="6">Membrane protein</fullName>
    </submittedName>
</protein>
<comment type="subcellular location">
    <subcellularLocation>
        <location evidence="1">Membrane</location>
    </subcellularLocation>
</comment>
<dbReference type="Gene3D" id="1.20.120.550">
    <property type="entry name" value="Membrane associated eicosanoid/glutathione metabolism-like domain"/>
    <property type="match status" value="1"/>
</dbReference>
<organism evidence="6 7">
    <name type="scientific">Pseudoalteromonas luteoviolacea</name>
    <dbReference type="NCBI Taxonomy" id="43657"/>
    <lineage>
        <taxon>Bacteria</taxon>
        <taxon>Pseudomonadati</taxon>
        <taxon>Pseudomonadota</taxon>
        <taxon>Gammaproteobacteria</taxon>
        <taxon>Alteromonadales</taxon>
        <taxon>Pseudoalteromonadaceae</taxon>
        <taxon>Pseudoalteromonas</taxon>
    </lineage>
</organism>
<keyword evidence="3 5" id="KW-1133">Transmembrane helix</keyword>
<evidence type="ECO:0000256" key="1">
    <source>
        <dbReference type="ARBA" id="ARBA00004370"/>
    </source>
</evidence>
<dbReference type="Pfam" id="PF01124">
    <property type="entry name" value="MAPEG"/>
    <property type="match status" value="1"/>
</dbReference>
<evidence type="ECO:0000256" key="2">
    <source>
        <dbReference type="ARBA" id="ARBA00022692"/>
    </source>
</evidence>
<dbReference type="OrthoDB" id="513661at2"/>
<evidence type="ECO:0000313" key="7">
    <source>
        <dbReference type="Proteomes" id="UP000031327"/>
    </source>
</evidence>
<sequence>MNVIIMCALIAVFLPYLAKVPIIIAANKVGGYDNKQPRAQQSQLSGLGARAVAAHYNCFESLIVFGIAVAIVLSTGTINMTIQGLAIAHIIARCVYCVCYWCDLDLLRSISWTVGVLCPIAMIVMCL</sequence>
<dbReference type="GO" id="GO:0016020">
    <property type="term" value="C:membrane"/>
    <property type="evidence" value="ECO:0007669"/>
    <property type="project" value="UniProtKB-SubCell"/>
</dbReference>
<name>A0A0C1MFM4_9GAMM</name>
<dbReference type="RefSeq" id="WP_039611243.1">
    <property type="nucleotide sequence ID" value="NZ_JWIC01000008.1"/>
</dbReference>